<evidence type="ECO:0000256" key="4">
    <source>
        <dbReference type="ARBA" id="ARBA00023012"/>
    </source>
</evidence>
<feature type="domain" description="Sigma-54 factor interaction" evidence="9">
    <location>
        <begin position="147"/>
        <end position="376"/>
    </location>
</feature>
<dbReference type="CDD" id="cd17549">
    <property type="entry name" value="REC_DctD-like"/>
    <property type="match status" value="1"/>
</dbReference>
<keyword evidence="12" id="KW-1185">Reference proteome</keyword>
<evidence type="ECO:0000256" key="5">
    <source>
        <dbReference type="ARBA" id="ARBA00023015"/>
    </source>
</evidence>
<keyword evidence="11" id="KW-0238">DNA-binding</keyword>
<dbReference type="FunFam" id="3.40.50.2300:FF:000018">
    <property type="entry name" value="DNA-binding transcriptional regulator NtrC"/>
    <property type="match status" value="1"/>
</dbReference>
<keyword evidence="5" id="KW-0805">Transcription regulation</keyword>
<dbReference type="AlphaFoldDB" id="A0A2N3PWE9"/>
<evidence type="ECO:0000256" key="1">
    <source>
        <dbReference type="ARBA" id="ARBA00022553"/>
    </source>
</evidence>
<dbReference type="InterPro" id="IPR002197">
    <property type="entry name" value="HTH_Fis"/>
</dbReference>
<sequence length="453" mass="50083">MADDRPLVLFVDDEQPVRASVEQWLGLSGFQVYVFDDPRRTLEYVGPDFPGVLLSDVKMPGMDGLDLLRETQSRDADLPVILLTGHGDVAMAVEAMRQGAYDFLEKPFLPERLSESVRRASEKRRLIMENRRLRRQMSNDSGIASRLLGTSAAIESLRRDLAELAKADVNVVIVGETGTGKEMVARCLHDFGPRAGNAFVAINCAAVPETMFEAEFFGSEAGAFTGATGQRIGKLEYAHRGTLFLDEIESMPLVLQAKVLRSLQEKVVERLGSHQSVPADARIVSAAKLDLSAAVRGGGFREDLYYRLNVAELVVPPLRERRSDIPLLFEFFSTEAARRHEREPRALSSSELAALMAHDWPGNVRELKNAAERHALGLGGRLTASQVRQDAPSPGLPLAAQVAGFERQAIETAFEACGGDVQAVVELLDVPRRTLNEKMTRYAIDRRRYLRGE</sequence>
<dbReference type="SUPFAM" id="SSF52172">
    <property type="entry name" value="CheY-like"/>
    <property type="match status" value="1"/>
</dbReference>
<evidence type="ECO:0000256" key="3">
    <source>
        <dbReference type="ARBA" id="ARBA00022840"/>
    </source>
</evidence>
<evidence type="ECO:0000259" key="10">
    <source>
        <dbReference type="PROSITE" id="PS50110"/>
    </source>
</evidence>
<organism evidence="11 12">
    <name type="scientific">Telmatospirillum siberiense</name>
    <dbReference type="NCBI Taxonomy" id="382514"/>
    <lineage>
        <taxon>Bacteria</taxon>
        <taxon>Pseudomonadati</taxon>
        <taxon>Pseudomonadota</taxon>
        <taxon>Alphaproteobacteria</taxon>
        <taxon>Rhodospirillales</taxon>
        <taxon>Rhodospirillaceae</taxon>
        <taxon>Telmatospirillum</taxon>
    </lineage>
</organism>
<dbReference type="PROSITE" id="PS00675">
    <property type="entry name" value="SIGMA54_INTERACT_1"/>
    <property type="match status" value="1"/>
</dbReference>
<dbReference type="FunFam" id="3.40.50.300:FF:000006">
    <property type="entry name" value="DNA-binding transcriptional regulator NtrC"/>
    <property type="match status" value="1"/>
</dbReference>
<dbReference type="SUPFAM" id="SSF46689">
    <property type="entry name" value="Homeodomain-like"/>
    <property type="match status" value="1"/>
</dbReference>
<dbReference type="InterPro" id="IPR002078">
    <property type="entry name" value="Sigma_54_int"/>
</dbReference>
<dbReference type="CDD" id="cd00009">
    <property type="entry name" value="AAA"/>
    <property type="match status" value="1"/>
</dbReference>
<keyword evidence="2" id="KW-0547">Nucleotide-binding</keyword>
<dbReference type="Pfam" id="PF25601">
    <property type="entry name" value="AAA_lid_14"/>
    <property type="match status" value="1"/>
</dbReference>
<dbReference type="InterPro" id="IPR058031">
    <property type="entry name" value="AAA_lid_NorR"/>
</dbReference>
<dbReference type="Gene3D" id="1.10.10.60">
    <property type="entry name" value="Homeodomain-like"/>
    <property type="match status" value="1"/>
</dbReference>
<evidence type="ECO:0000256" key="6">
    <source>
        <dbReference type="ARBA" id="ARBA00023159"/>
    </source>
</evidence>
<dbReference type="PROSITE" id="PS00688">
    <property type="entry name" value="SIGMA54_INTERACT_3"/>
    <property type="match status" value="1"/>
</dbReference>
<evidence type="ECO:0000259" key="9">
    <source>
        <dbReference type="PROSITE" id="PS50045"/>
    </source>
</evidence>
<dbReference type="Proteomes" id="UP000233293">
    <property type="component" value="Unassembled WGS sequence"/>
</dbReference>
<dbReference type="SMART" id="SM00382">
    <property type="entry name" value="AAA"/>
    <property type="match status" value="1"/>
</dbReference>
<reference evidence="12" key="1">
    <citation type="submission" date="2017-12" db="EMBL/GenBank/DDBJ databases">
        <title>Draft genome sequence of Telmatospirillum siberiense 26-4b1T, an acidotolerant peatland alphaproteobacterium potentially involved in sulfur cycling.</title>
        <authorList>
            <person name="Hausmann B."/>
            <person name="Pjevac P."/>
            <person name="Schreck K."/>
            <person name="Herbold C.W."/>
            <person name="Daims H."/>
            <person name="Wagner M."/>
            <person name="Pester M."/>
            <person name="Loy A."/>
        </authorList>
    </citation>
    <scope>NUCLEOTIDE SEQUENCE [LARGE SCALE GENOMIC DNA]</scope>
    <source>
        <strain evidence="12">26-4b1</strain>
    </source>
</reference>
<dbReference type="GO" id="GO:0006355">
    <property type="term" value="P:regulation of DNA-templated transcription"/>
    <property type="evidence" value="ECO:0007669"/>
    <property type="project" value="InterPro"/>
</dbReference>
<evidence type="ECO:0000256" key="8">
    <source>
        <dbReference type="PROSITE-ProRule" id="PRU00169"/>
    </source>
</evidence>
<dbReference type="Gene3D" id="3.40.50.300">
    <property type="entry name" value="P-loop containing nucleotide triphosphate hydrolases"/>
    <property type="match status" value="1"/>
</dbReference>
<gene>
    <name evidence="11" type="ORF">CWS72_10400</name>
</gene>
<dbReference type="PROSITE" id="PS50110">
    <property type="entry name" value="RESPONSE_REGULATORY"/>
    <property type="match status" value="1"/>
</dbReference>
<keyword evidence="6" id="KW-0010">Activator</keyword>
<feature type="domain" description="Response regulatory" evidence="10">
    <location>
        <begin position="7"/>
        <end position="121"/>
    </location>
</feature>
<dbReference type="Pfam" id="PF00158">
    <property type="entry name" value="Sigma54_activat"/>
    <property type="match status" value="1"/>
</dbReference>
<dbReference type="PANTHER" id="PTHR32071">
    <property type="entry name" value="TRANSCRIPTIONAL REGULATORY PROTEIN"/>
    <property type="match status" value="1"/>
</dbReference>
<dbReference type="SUPFAM" id="SSF52540">
    <property type="entry name" value="P-loop containing nucleoside triphosphate hydrolases"/>
    <property type="match status" value="1"/>
</dbReference>
<evidence type="ECO:0000256" key="2">
    <source>
        <dbReference type="ARBA" id="ARBA00022741"/>
    </source>
</evidence>
<dbReference type="InterPro" id="IPR027417">
    <property type="entry name" value="P-loop_NTPase"/>
</dbReference>
<feature type="modified residue" description="4-aspartylphosphate" evidence="8">
    <location>
        <position position="56"/>
    </location>
</feature>
<evidence type="ECO:0000313" key="12">
    <source>
        <dbReference type="Proteomes" id="UP000233293"/>
    </source>
</evidence>
<dbReference type="PANTHER" id="PTHR32071:SF57">
    <property type="entry name" value="C4-DICARBOXYLATE TRANSPORT TRANSCRIPTIONAL REGULATORY PROTEIN DCTD"/>
    <property type="match status" value="1"/>
</dbReference>
<dbReference type="GO" id="GO:0000160">
    <property type="term" value="P:phosphorelay signal transduction system"/>
    <property type="evidence" value="ECO:0007669"/>
    <property type="project" value="UniProtKB-KW"/>
</dbReference>
<keyword evidence="4" id="KW-0902">Two-component regulatory system</keyword>
<dbReference type="Gene3D" id="1.10.8.60">
    <property type="match status" value="1"/>
</dbReference>
<comment type="caution">
    <text evidence="11">The sequence shown here is derived from an EMBL/GenBank/DDBJ whole genome shotgun (WGS) entry which is preliminary data.</text>
</comment>
<dbReference type="SMART" id="SM00448">
    <property type="entry name" value="REC"/>
    <property type="match status" value="1"/>
</dbReference>
<dbReference type="RefSeq" id="WP_101250526.1">
    <property type="nucleotide sequence ID" value="NZ_PIUM01000009.1"/>
</dbReference>
<evidence type="ECO:0000256" key="7">
    <source>
        <dbReference type="ARBA" id="ARBA00023163"/>
    </source>
</evidence>
<dbReference type="PROSITE" id="PS50045">
    <property type="entry name" value="SIGMA54_INTERACT_4"/>
    <property type="match status" value="1"/>
</dbReference>
<dbReference type="EMBL" id="PIUM01000009">
    <property type="protein sequence ID" value="PKU24732.1"/>
    <property type="molecule type" value="Genomic_DNA"/>
</dbReference>
<name>A0A2N3PWE9_9PROT</name>
<dbReference type="Gene3D" id="3.40.50.2300">
    <property type="match status" value="1"/>
</dbReference>
<dbReference type="InterPro" id="IPR003593">
    <property type="entry name" value="AAA+_ATPase"/>
</dbReference>
<proteinExistence type="predicted"/>
<dbReference type="InterPro" id="IPR025944">
    <property type="entry name" value="Sigma_54_int_dom_CS"/>
</dbReference>
<dbReference type="Pfam" id="PF02954">
    <property type="entry name" value="HTH_8"/>
    <property type="match status" value="1"/>
</dbReference>
<dbReference type="GO" id="GO:0005524">
    <property type="term" value="F:ATP binding"/>
    <property type="evidence" value="ECO:0007669"/>
    <property type="project" value="UniProtKB-KW"/>
</dbReference>
<dbReference type="InterPro" id="IPR009057">
    <property type="entry name" value="Homeodomain-like_sf"/>
</dbReference>
<dbReference type="GO" id="GO:0043565">
    <property type="term" value="F:sequence-specific DNA binding"/>
    <property type="evidence" value="ECO:0007669"/>
    <property type="project" value="InterPro"/>
</dbReference>
<keyword evidence="3" id="KW-0067">ATP-binding</keyword>
<dbReference type="InterPro" id="IPR011006">
    <property type="entry name" value="CheY-like_superfamily"/>
</dbReference>
<dbReference type="Pfam" id="PF00072">
    <property type="entry name" value="Response_reg"/>
    <property type="match status" value="1"/>
</dbReference>
<keyword evidence="1 8" id="KW-0597">Phosphoprotein</keyword>
<protein>
    <submittedName>
        <fullName evidence="11">DNA-binding response regulator</fullName>
    </submittedName>
</protein>
<keyword evidence="7" id="KW-0804">Transcription</keyword>
<dbReference type="InterPro" id="IPR001789">
    <property type="entry name" value="Sig_transdc_resp-reg_receiver"/>
</dbReference>
<dbReference type="OrthoDB" id="9770562at2"/>
<accession>A0A2N3PWE9</accession>
<dbReference type="InterPro" id="IPR025662">
    <property type="entry name" value="Sigma_54_int_dom_ATP-bd_1"/>
</dbReference>
<evidence type="ECO:0000313" key="11">
    <source>
        <dbReference type="EMBL" id="PKU24732.1"/>
    </source>
</evidence>